<keyword evidence="5" id="KW-1185">Reference proteome</keyword>
<organism evidence="3 4">
    <name type="scientific">Fibrobacter succinogenes (strain ATCC 19169 / S85)</name>
    <dbReference type="NCBI Taxonomy" id="59374"/>
    <lineage>
        <taxon>Bacteria</taxon>
        <taxon>Pseudomonadati</taxon>
        <taxon>Fibrobacterota</taxon>
        <taxon>Fibrobacteria</taxon>
        <taxon>Fibrobacterales</taxon>
        <taxon>Fibrobacteraceae</taxon>
        <taxon>Fibrobacter</taxon>
    </lineage>
</organism>
<feature type="signal peptide" evidence="1">
    <location>
        <begin position="1"/>
        <end position="18"/>
    </location>
</feature>
<proteinExistence type="predicted"/>
<evidence type="ECO:0008006" key="6">
    <source>
        <dbReference type="Google" id="ProtNLM"/>
    </source>
</evidence>
<sequence>MMKRIVLLLLFCFFSVFAEGKNIQCGFIPCQIKDAEAISFWWNRIAFSRISQEYVFGRYFEAIFDTFIRTDFDTESIESFRSIDHKFIHTITKSWSSPLELDEVKKSKDKKFILRQPVAEWSQLYILSKEVKEIEQFLKKVVSEHEILNADSLMRDFVKKRPAYVKKAVRSEEEFYAKILQYLDSAKTLDGLSKKISPPKINTRDGLLVVNNELLKMAVLGSDSLDVDSLFRYVSMIPPNKGSTACIDYLMKLNSKFLFVKFGRDPLSCDDSKPWIAISKKALTPEERAFLDGIVKVPLAPLNETGKLIIRKNL</sequence>
<dbReference type="KEGG" id="fsu:Fisuc_2729"/>
<name>C9RN60_FIBSS</name>
<dbReference type="AlphaFoldDB" id="C9RN60"/>
<keyword evidence="1" id="KW-0732">Signal</keyword>
<gene>
    <name evidence="2" type="ordered locus">Fisuc_2729</name>
    <name evidence="3" type="ordered locus">FSU_3299</name>
</gene>
<evidence type="ECO:0000256" key="1">
    <source>
        <dbReference type="SAM" id="SignalP"/>
    </source>
</evidence>
<evidence type="ECO:0000313" key="5">
    <source>
        <dbReference type="Proteomes" id="UP000001497"/>
    </source>
</evidence>
<evidence type="ECO:0000313" key="2">
    <source>
        <dbReference type="EMBL" id="ACX76312.1"/>
    </source>
</evidence>
<reference evidence="4" key="2">
    <citation type="submission" date="2010-08" db="EMBL/GenBank/DDBJ databases">
        <title>Complete sequence of Fibrobacter succinogenes subsp. succinogenes S85.</title>
        <authorList>
            <person name="Durkin A.S."/>
            <person name="Nelson K.E."/>
            <person name="Morrison M."/>
            <person name="Forsberg C.W."/>
            <person name="Wilson D.B."/>
            <person name="Russell J.B."/>
            <person name="Cann I.K.O."/>
            <person name="Mackie R.I."/>
            <person name="White B.A."/>
        </authorList>
    </citation>
    <scope>NUCLEOTIDE SEQUENCE [LARGE SCALE GENOMIC DNA]</scope>
    <source>
        <strain evidence="4">ATCC 19169 / S85</strain>
    </source>
</reference>
<accession>C9RN60</accession>
<reference evidence="3" key="3">
    <citation type="submission" date="2010-08" db="EMBL/GenBank/DDBJ databases">
        <authorList>
            <person name="Durkin A.S."/>
            <person name="Nelson K.E."/>
            <person name="Morrison M."/>
            <person name="Forsberg C.W."/>
            <person name="Wilson D.B."/>
            <person name="Russell J.B."/>
            <person name="Cann I.K.O."/>
            <person name="Mackie R.I."/>
            <person name="White B.A."/>
        </authorList>
    </citation>
    <scope>NUCLEOTIDE SEQUENCE</scope>
    <source>
        <strain evidence="3">S85</strain>
    </source>
</reference>
<dbReference type="HOGENOM" id="CLU_884950_0_0_0"/>
<dbReference type="RefSeq" id="WP_014547319.1">
    <property type="nucleotide sequence ID" value="NC_013410.1"/>
</dbReference>
<dbReference type="EMBL" id="CP002158">
    <property type="protein sequence ID" value="ADL26131.1"/>
    <property type="molecule type" value="Genomic_DNA"/>
</dbReference>
<dbReference type="KEGG" id="fsc:FSU_3299"/>
<evidence type="ECO:0000313" key="4">
    <source>
        <dbReference type="Proteomes" id="UP000000517"/>
    </source>
</evidence>
<dbReference type="EMBL" id="CP001792">
    <property type="protein sequence ID" value="ACX76312.1"/>
    <property type="molecule type" value="Genomic_DNA"/>
</dbReference>
<evidence type="ECO:0000313" key="3">
    <source>
        <dbReference type="EMBL" id="ADL26131.1"/>
    </source>
</evidence>
<dbReference type="STRING" id="59374.FSU_3299"/>
<dbReference type="Proteomes" id="UP000000517">
    <property type="component" value="Chromosome"/>
</dbReference>
<feature type="chain" id="PRO_5003001766" description="Lipoprotein" evidence="1">
    <location>
        <begin position="19"/>
        <end position="314"/>
    </location>
</feature>
<reference evidence="2 5" key="1">
    <citation type="submission" date="2009-10" db="EMBL/GenBank/DDBJ databases">
        <title>Complete sequence of Fibrobacter succinogenes subsp. succinogenes S85.</title>
        <authorList>
            <consortium name="US DOE Joint Genome Institute"/>
            <person name="Lucas S."/>
            <person name="Copeland A."/>
            <person name="Lapidus A."/>
            <person name="Glavina del Rio T."/>
            <person name="Tice H."/>
            <person name="Bruce D."/>
            <person name="Goodwin L."/>
            <person name="Pitluck S."/>
            <person name="Chertkov O."/>
            <person name="Detter J.C."/>
            <person name="Han C."/>
            <person name="Tapia R."/>
            <person name="Larimer F."/>
            <person name="Land M."/>
            <person name="Hauser L."/>
            <person name="Kyrpides N."/>
            <person name="Mikhailova N."/>
            <person name="Weimer P.J."/>
            <person name="Stevenson D.M."/>
            <person name="Boyum J."/>
            <person name="Brumm P.I."/>
            <person name="Mead D."/>
        </authorList>
    </citation>
    <scope>NUCLEOTIDE SEQUENCE [LARGE SCALE GENOMIC DNA]</scope>
    <source>
        <strain evidence="5">ATCC 19169 / S85</strain>
        <strain evidence="2">S85</strain>
    </source>
</reference>
<dbReference type="Proteomes" id="UP000001497">
    <property type="component" value="Chromosome"/>
</dbReference>
<protein>
    <recommendedName>
        <fullName evidence="6">Lipoprotein</fullName>
    </recommendedName>
</protein>